<dbReference type="SUPFAM" id="SSF54373">
    <property type="entry name" value="FAD-linked reductases, C-terminal domain"/>
    <property type="match status" value="1"/>
</dbReference>
<evidence type="ECO:0000259" key="2">
    <source>
        <dbReference type="Pfam" id="PF01266"/>
    </source>
</evidence>
<keyword evidence="4" id="KW-1185">Reference proteome</keyword>
<dbReference type="InterPro" id="IPR006076">
    <property type="entry name" value="FAD-dep_OxRdtase"/>
</dbReference>
<evidence type="ECO:0000313" key="3">
    <source>
        <dbReference type="EMBL" id="MCY0096712.1"/>
    </source>
</evidence>
<protein>
    <submittedName>
        <fullName evidence="3">FAD-binding oxidoreductase</fullName>
    </submittedName>
</protein>
<dbReference type="RefSeq" id="WP_267614530.1">
    <property type="nucleotide sequence ID" value="NZ_JAOVZQ010000001.1"/>
</dbReference>
<dbReference type="Proteomes" id="UP001081283">
    <property type="component" value="Unassembled WGS sequence"/>
</dbReference>
<dbReference type="Gene3D" id="3.50.50.60">
    <property type="entry name" value="FAD/NAD(P)-binding domain"/>
    <property type="match status" value="2"/>
</dbReference>
<evidence type="ECO:0000313" key="4">
    <source>
        <dbReference type="Proteomes" id="UP001081283"/>
    </source>
</evidence>
<dbReference type="EMBL" id="JAOVZQ010000001">
    <property type="protein sequence ID" value="MCY0096712.1"/>
    <property type="molecule type" value="Genomic_DNA"/>
</dbReference>
<name>A0ABT3YLF9_9HYPH</name>
<dbReference type="Gene3D" id="3.30.9.10">
    <property type="entry name" value="D-Amino Acid Oxidase, subunit A, domain 2"/>
    <property type="match status" value="1"/>
</dbReference>
<sequence>MQARPILVVGGGITGVCAAEWLRRDGWSVTLVDRVSPGDPDQTSYGNAGLLANTSVLPVSMPGLLAKAPGMLLDPDSPLFLRWRYLPRLLPWLVPYLRNGNVDKVMEIAASLSSLTHDAVEQHQNLAKGTPAADFIETGELVELYRSRADFDANRLGNSIREKYGLVPGHLDREQLVERDPHLGPSYTFGAVFKDFAWISSPGSYVAALFDHFLAQGGRFKRAEVVDIRAGMKPSLTLPEGEVLQGEKIILCAGAWSAKLSRKLGVSVKLEAERGYHVSMHNPNFSAPQPYVITDAKFVVTPMAGALRAAGVVEFGGSDAPAAKAPTDLLTRHMRRVYPGLQFEYQKVWMGRRPTTPDSLPVVGESVNAPNVVHAYGGQHVGLTIGPKIARMVADLASRRQTNVDLEPYRVDRF</sequence>
<dbReference type="SUPFAM" id="SSF51905">
    <property type="entry name" value="FAD/NAD(P)-binding domain"/>
    <property type="match status" value="1"/>
</dbReference>
<dbReference type="PANTHER" id="PTHR13847">
    <property type="entry name" value="SARCOSINE DEHYDROGENASE-RELATED"/>
    <property type="match status" value="1"/>
</dbReference>
<dbReference type="Pfam" id="PF01266">
    <property type="entry name" value="DAO"/>
    <property type="match status" value="1"/>
</dbReference>
<feature type="domain" description="FAD dependent oxidoreductase" evidence="2">
    <location>
        <begin position="6"/>
        <end position="396"/>
    </location>
</feature>
<keyword evidence="1" id="KW-0560">Oxidoreductase</keyword>
<proteinExistence type="predicted"/>
<gene>
    <name evidence="3" type="ORF">OEG82_22250</name>
</gene>
<dbReference type="InterPro" id="IPR036188">
    <property type="entry name" value="FAD/NAD-bd_sf"/>
</dbReference>
<evidence type="ECO:0000256" key="1">
    <source>
        <dbReference type="ARBA" id="ARBA00023002"/>
    </source>
</evidence>
<organism evidence="3 4">
    <name type="scientific">Hoeflea ulvae</name>
    <dbReference type="NCBI Taxonomy" id="2983764"/>
    <lineage>
        <taxon>Bacteria</taxon>
        <taxon>Pseudomonadati</taxon>
        <taxon>Pseudomonadota</taxon>
        <taxon>Alphaproteobacteria</taxon>
        <taxon>Hyphomicrobiales</taxon>
        <taxon>Rhizobiaceae</taxon>
        <taxon>Hoeflea</taxon>
    </lineage>
</organism>
<dbReference type="PANTHER" id="PTHR13847:SF289">
    <property type="entry name" value="GLYCINE OXIDASE"/>
    <property type="match status" value="1"/>
</dbReference>
<reference evidence="3" key="1">
    <citation type="submission" date="2022-10" db="EMBL/GenBank/DDBJ databases">
        <title>Hoeflea sp. J2-29, isolated from marine algae.</title>
        <authorList>
            <person name="Kristyanto S."/>
            <person name="Kim J.M."/>
            <person name="Jeon C.O."/>
        </authorList>
    </citation>
    <scope>NUCLEOTIDE SEQUENCE</scope>
    <source>
        <strain evidence="3">J2-29</strain>
    </source>
</reference>
<comment type="caution">
    <text evidence="3">The sequence shown here is derived from an EMBL/GenBank/DDBJ whole genome shotgun (WGS) entry which is preliminary data.</text>
</comment>
<accession>A0ABT3YLF9</accession>